<dbReference type="PROSITE" id="PS00332">
    <property type="entry name" value="SOD_CU_ZN_2"/>
    <property type="match status" value="1"/>
</dbReference>
<feature type="chain" id="PRO_5020341594" description="Superoxide dismutase [Cu-Zn]" evidence="4">
    <location>
        <begin position="29"/>
        <end position="201"/>
    </location>
</feature>
<dbReference type="EC" id="1.15.1.1" evidence="2"/>
<accession>A0A4U3L1D3</accession>
<reference evidence="6 7" key="1">
    <citation type="submission" date="2019-05" db="EMBL/GenBank/DDBJ databases">
        <title>Panacibacter sp. strain 17mud1-8 Genome sequencing and assembly.</title>
        <authorList>
            <person name="Chhetri G."/>
        </authorList>
    </citation>
    <scope>NUCLEOTIDE SEQUENCE [LARGE SCALE GENOMIC DNA]</scope>
    <source>
        <strain evidence="6 7">17mud1-8</strain>
    </source>
</reference>
<keyword evidence="2" id="KW-0560">Oxidoreductase</keyword>
<comment type="cofactor">
    <cofactor evidence="2">
        <name>Cu cation</name>
        <dbReference type="ChEBI" id="CHEBI:23378"/>
    </cofactor>
    <text evidence="2">Binds 1 copper ion per subunit.</text>
</comment>
<comment type="caution">
    <text evidence="6">The sequence shown here is derived from an EMBL/GenBank/DDBJ whole genome shotgun (WGS) entry which is preliminary data.</text>
</comment>
<evidence type="ECO:0000259" key="5">
    <source>
        <dbReference type="Pfam" id="PF00080"/>
    </source>
</evidence>
<dbReference type="EMBL" id="SZQL01000006">
    <property type="protein sequence ID" value="TKK68941.1"/>
    <property type="molecule type" value="Genomic_DNA"/>
</dbReference>
<dbReference type="InterPro" id="IPR036423">
    <property type="entry name" value="SOD-like_Cu/Zn_dom_sf"/>
</dbReference>
<keyword evidence="2" id="KW-0479">Metal-binding</keyword>
<dbReference type="PANTHER" id="PTHR10003">
    <property type="entry name" value="SUPEROXIDE DISMUTASE CU-ZN -RELATED"/>
    <property type="match status" value="1"/>
</dbReference>
<gene>
    <name evidence="6" type="ORF">FC093_09610</name>
</gene>
<comment type="function">
    <text evidence="2">Destroys radicals which are normally produced within the cells and which are toxic to biological systems.</text>
</comment>
<dbReference type="Proteomes" id="UP000305848">
    <property type="component" value="Unassembled WGS sequence"/>
</dbReference>
<dbReference type="InterPro" id="IPR024134">
    <property type="entry name" value="SOD_Cu/Zn_/chaperone"/>
</dbReference>
<feature type="region of interest" description="Disordered" evidence="3">
    <location>
        <begin position="27"/>
        <end position="55"/>
    </location>
</feature>
<comment type="similarity">
    <text evidence="1 2">Belongs to the Cu-Zn superoxide dismutase family.</text>
</comment>
<keyword evidence="4" id="KW-0732">Signal</keyword>
<organism evidence="6 7">
    <name type="scientific">Ilyomonas limi</name>
    <dbReference type="NCBI Taxonomy" id="2575867"/>
    <lineage>
        <taxon>Bacteria</taxon>
        <taxon>Pseudomonadati</taxon>
        <taxon>Bacteroidota</taxon>
        <taxon>Chitinophagia</taxon>
        <taxon>Chitinophagales</taxon>
        <taxon>Chitinophagaceae</taxon>
        <taxon>Ilyomonas</taxon>
    </lineage>
</organism>
<comment type="catalytic activity">
    <reaction evidence="2">
        <text>2 superoxide + 2 H(+) = H2O2 + O2</text>
        <dbReference type="Rhea" id="RHEA:20696"/>
        <dbReference type="ChEBI" id="CHEBI:15378"/>
        <dbReference type="ChEBI" id="CHEBI:15379"/>
        <dbReference type="ChEBI" id="CHEBI:16240"/>
        <dbReference type="ChEBI" id="CHEBI:18421"/>
        <dbReference type="EC" id="1.15.1.1"/>
    </reaction>
</comment>
<name>A0A4U3L1D3_9BACT</name>
<evidence type="ECO:0000256" key="3">
    <source>
        <dbReference type="SAM" id="MobiDB-lite"/>
    </source>
</evidence>
<sequence>MKHLQLKHVLMCLLVITASAIISCGGSASTENTGDSASTAMSTDTMSTSSAPATHAEAVITGTKADTTVDGKATFDADNGKVKMMLDLTIPKMANKTVAVHLHEHPDCGDNGNASHGHWNPTHAPHGKWGVDSFHLGDIGNVKLDAQGKGTMEMTTDLWTLGSDTTSSVLNRAIIVHSGVDDYKSQPSGNAGSRIGCGVIK</sequence>
<evidence type="ECO:0000313" key="7">
    <source>
        <dbReference type="Proteomes" id="UP000305848"/>
    </source>
</evidence>
<feature type="signal peptide" evidence="4">
    <location>
        <begin position="1"/>
        <end position="28"/>
    </location>
</feature>
<dbReference type="OrthoDB" id="9792957at2"/>
<dbReference type="GO" id="GO:0005507">
    <property type="term" value="F:copper ion binding"/>
    <property type="evidence" value="ECO:0007669"/>
    <property type="project" value="InterPro"/>
</dbReference>
<dbReference type="RefSeq" id="WP_137261561.1">
    <property type="nucleotide sequence ID" value="NZ_SZQL01000006.1"/>
</dbReference>
<keyword evidence="7" id="KW-1185">Reference proteome</keyword>
<protein>
    <recommendedName>
        <fullName evidence="2">Superoxide dismutase [Cu-Zn]</fullName>
        <ecNumber evidence="2">1.15.1.1</ecNumber>
    </recommendedName>
</protein>
<keyword evidence="2" id="KW-0862">Zinc</keyword>
<dbReference type="AlphaFoldDB" id="A0A4U3L1D3"/>
<dbReference type="Pfam" id="PF00080">
    <property type="entry name" value="Sod_Cu"/>
    <property type="match status" value="1"/>
</dbReference>
<dbReference type="InterPro" id="IPR001424">
    <property type="entry name" value="SOD_Cu_Zn_dom"/>
</dbReference>
<dbReference type="Gene3D" id="2.60.40.200">
    <property type="entry name" value="Superoxide dismutase, copper/zinc binding domain"/>
    <property type="match status" value="1"/>
</dbReference>
<comment type="cofactor">
    <cofactor evidence="2">
        <name>Zn(2+)</name>
        <dbReference type="ChEBI" id="CHEBI:29105"/>
    </cofactor>
    <text evidence="2">Binds 1 zinc ion per subunit.</text>
</comment>
<dbReference type="SUPFAM" id="SSF49329">
    <property type="entry name" value="Cu,Zn superoxide dismutase-like"/>
    <property type="match status" value="1"/>
</dbReference>
<evidence type="ECO:0000256" key="4">
    <source>
        <dbReference type="SAM" id="SignalP"/>
    </source>
</evidence>
<proteinExistence type="inferred from homology"/>
<dbReference type="PRINTS" id="PR00068">
    <property type="entry name" value="CUZNDISMTASE"/>
</dbReference>
<feature type="compositionally biased region" description="Low complexity" evidence="3">
    <location>
        <begin position="27"/>
        <end position="54"/>
    </location>
</feature>
<evidence type="ECO:0000256" key="2">
    <source>
        <dbReference type="RuleBase" id="RU000393"/>
    </source>
</evidence>
<feature type="region of interest" description="Disordered" evidence="3">
    <location>
        <begin position="182"/>
        <end position="201"/>
    </location>
</feature>
<dbReference type="PROSITE" id="PS51257">
    <property type="entry name" value="PROKAR_LIPOPROTEIN"/>
    <property type="match status" value="1"/>
</dbReference>
<feature type="domain" description="Superoxide dismutase copper/zinc binding" evidence="5">
    <location>
        <begin position="69"/>
        <end position="200"/>
    </location>
</feature>
<dbReference type="InterPro" id="IPR018152">
    <property type="entry name" value="SOD_Cu/Zn_BS"/>
</dbReference>
<evidence type="ECO:0000256" key="1">
    <source>
        <dbReference type="ARBA" id="ARBA00010457"/>
    </source>
</evidence>
<evidence type="ECO:0000313" key="6">
    <source>
        <dbReference type="EMBL" id="TKK68941.1"/>
    </source>
</evidence>
<keyword evidence="2" id="KW-0186">Copper</keyword>
<dbReference type="GO" id="GO:0004784">
    <property type="term" value="F:superoxide dismutase activity"/>
    <property type="evidence" value="ECO:0007669"/>
    <property type="project" value="UniProtKB-EC"/>
</dbReference>